<proteinExistence type="predicted"/>
<accession>A0A2Z6NFR3</accession>
<keyword evidence="3" id="KW-1185">Reference proteome</keyword>
<protein>
    <submittedName>
        <fullName evidence="2">Uncharacterized protein</fullName>
    </submittedName>
</protein>
<feature type="compositionally biased region" description="Polar residues" evidence="1">
    <location>
        <begin position="53"/>
        <end position="66"/>
    </location>
</feature>
<gene>
    <name evidence="2" type="ORF">TSUD_296990</name>
</gene>
<evidence type="ECO:0000256" key="1">
    <source>
        <dbReference type="SAM" id="MobiDB-lite"/>
    </source>
</evidence>
<evidence type="ECO:0000313" key="3">
    <source>
        <dbReference type="Proteomes" id="UP000242715"/>
    </source>
</evidence>
<dbReference type="Proteomes" id="UP000242715">
    <property type="component" value="Unassembled WGS sequence"/>
</dbReference>
<feature type="region of interest" description="Disordered" evidence="1">
    <location>
        <begin position="50"/>
        <end position="72"/>
    </location>
</feature>
<dbReference type="AlphaFoldDB" id="A0A2Z6NFR3"/>
<evidence type="ECO:0000313" key="2">
    <source>
        <dbReference type="EMBL" id="GAU40893.1"/>
    </source>
</evidence>
<sequence length="278" mass="31283">MEKRRKDQFNRIDALLETLLQKYNCPRSSSLRTHSMRPYHFNPKTLLQKYNCPPSTSHGAANSSEEMPTLEPPLNVKLPIQDEIRSSTKQIEVPSVREQKLLQEEIDDIESNLTTYALPTSGETFLFMESIDASNSLTDALQVPKDFLTSKESTESSIVIDEDLVVHHLSSRREIQITPISKSVKDDASSDEIGVSAMTYMAIGSTVVSLPLFGDATHSFAADASLVFIYPYDPRPLDSPPLNKVSNIYDSFQLDQEVLTRILSQFDDPMTLQVCYML</sequence>
<name>A0A2Z6NFR3_TRISU</name>
<organism evidence="2 3">
    <name type="scientific">Trifolium subterraneum</name>
    <name type="common">Subterranean clover</name>
    <dbReference type="NCBI Taxonomy" id="3900"/>
    <lineage>
        <taxon>Eukaryota</taxon>
        <taxon>Viridiplantae</taxon>
        <taxon>Streptophyta</taxon>
        <taxon>Embryophyta</taxon>
        <taxon>Tracheophyta</taxon>
        <taxon>Spermatophyta</taxon>
        <taxon>Magnoliopsida</taxon>
        <taxon>eudicotyledons</taxon>
        <taxon>Gunneridae</taxon>
        <taxon>Pentapetalae</taxon>
        <taxon>rosids</taxon>
        <taxon>fabids</taxon>
        <taxon>Fabales</taxon>
        <taxon>Fabaceae</taxon>
        <taxon>Papilionoideae</taxon>
        <taxon>50 kb inversion clade</taxon>
        <taxon>NPAAA clade</taxon>
        <taxon>Hologalegina</taxon>
        <taxon>IRL clade</taxon>
        <taxon>Trifolieae</taxon>
        <taxon>Trifolium</taxon>
    </lineage>
</organism>
<reference evidence="3" key="1">
    <citation type="journal article" date="2017" name="Front. Plant Sci.">
        <title>Climate Clever Clovers: New Paradigm to Reduce the Environmental Footprint of Ruminants by Breeding Low Methanogenic Forages Utilizing Haplotype Variation.</title>
        <authorList>
            <person name="Kaur P."/>
            <person name="Appels R."/>
            <person name="Bayer P.E."/>
            <person name="Keeble-Gagnere G."/>
            <person name="Wang J."/>
            <person name="Hirakawa H."/>
            <person name="Shirasawa K."/>
            <person name="Vercoe P."/>
            <person name="Stefanova K."/>
            <person name="Durmic Z."/>
            <person name="Nichols P."/>
            <person name="Revell C."/>
            <person name="Isobe S.N."/>
            <person name="Edwards D."/>
            <person name="Erskine W."/>
        </authorList>
    </citation>
    <scope>NUCLEOTIDE SEQUENCE [LARGE SCALE GENOMIC DNA]</scope>
    <source>
        <strain evidence="3">cv. Daliak</strain>
    </source>
</reference>
<dbReference type="EMBL" id="DF973832">
    <property type="protein sequence ID" value="GAU40893.1"/>
    <property type="molecule type" value="Genomic_DNA"/>
</dbReference>